<gene>
    <name evidence="7" type="ORF">FHR38_001084</name>
</gene>
<dbReference type="RefSeq" id="WP_221448916.1">
    <property type="nucleotide sequence ID" value="NZ_JACHJW010000001.1"/>
</dbReference>
<feature type="transmembrane region" description="Helical" evidence="5">
    <location>
        <begin position="407"/>
        <end position="426"/>
    </location>
</feature>
<feature type="transmembrane region" description="Helical" evidence="5">
    <location>
        <begin position="61"/>
        <end position="81"/>
    </location>
</feature>
<dbReference type="InterPro" id="IPR020846">
    <property type="entry name" value="MFS_dom"/>
</dbReference>
<keyword evidence="4 5" id="KW-0472">Membrane</keyword>
<accession>A0A7W7SMG2</accession>
<dbReference type="PANTHER" id="PTHR23534">
    <property type="entry name" value="MFS PERMEASE"/>
    <property type="match status" value="1"/>
</dbReference>
<dbReference type="EMBL" id="JACHJW010000001">
    <property type="protein sequence ID" value="MBB4957351.1"/>
    <property type="molecule type" value="Genomic_DNA"/>
</dbReference>
<feature type="transmembrane region" description="Helical" evidence="5">
    <location>
        <begin position="93"/>
        <end position="110"/>
    </location>
</feature>
<evidence type="ECO:0000313" key="7">
    <source>
        <dbReference type="EMBL" id="MBB4957351.1"/>
    </source>
</evidence>
<organism evidence="7 8">
    <name type="scientific">Micromonospora polyrhachis</name>
    <dbReference type="NCBI Taxonomy" id="1282883"/>
    <lineage>
        <taxon>Bacteria</taxon>
        <taxon>Bacillati</taxon>
        <taxon>Actinomycetota</taxon>
        <taxon>Actinomycetes</taxon>
        <taxon>Micromonosporales</taxon>
        <taxon>Micromonosporaceae</taxon>
        <taxon>Micromonospora</taxon>
    </lineage>
</organism>
<feature type="transmembrane region" description="Helical" evidence="5">
    <location>
        <begin position="286"/>
        <end position="308"/>
    </location>
</feature>
<name>A0A7W7SMG2_9ACTN</name>
<dbReference type="InterPro" id="IPR036259">
    <property type="entry name" value="MFS_trans_sf"/>
</dbReference>
<feature type="transmembrane region" description="Helical" evidence="5">
    <location>
        <begin position="254"/>
        <end position="274"/>
    </location>
</feature>
<evidence type="ECO:0000256" key="5">
    <source>
        <dbReference type="SAM" id="Phobius"/>
    </source>
</evidence>
<keyword evidence="2 5" id="KW-0812">Transmembrane</keyword>
<dbReference type="GO" id="GO:0022857">
    <property type="term" value="F:transmembrane transporter activity"/>
    <property type="evidence" value="ECO:0007669"/>
    <property type="project" value="InterPro"/>
</dbReference>
<dbReference type="PROSITE" id="PS50850">
    <property type="entry name" value="MFS"/>
    <property type="match status" value="1"/>
</dbReference>
<dbReference type="Pfam" id="PF07690">
    <property type="entry name" value="MFS_1"/>
    <property type="match status" value="2"/>
</dbReference>
<evidence type="ECO:0000259" key="6">
    <source>
        <dbReference type="PROSITE" id="PS50850"/>
    </source>
</evidence>
<feature type="transmembrane region" description="Helical" evidence="5">
    <location>
        <begin position="116"/>
        <end position="135"/>
    </location>
</feature>
<reference evidence="7 8" key="1">
    <citation type="submission" date="2020-08" db="EMBL/GenBank/DDBJ databases">
        <title>Sequencing the genomes of 1000 actinobacteria strains.</title>
        <authorList>
            <person name="Klenk H.-P."/>
        </authorList>
    </citation>
    <scope>NUCLEOTIDE SEQUENCE [LARGE SCALE GENOMIC DNA]</scope>
    <source>
        <strain evidence="7 8">DSM 45886</strain>
    </source>
</reference>
<dbReference type="PANTHER" id="PTHR23534:SF1">
    <property type="entry name" value="MAJOR FACILITATOR SUPERFAMILY PROTEIN"/>
    <property type="match status" value="1"/>
</dbReference>
<dbReference type="GO" id="GO:0005886">
    <property type="term" value="C:plasma membrane"/>
    <property type="evidence" value="ECO:0007669"/>
    <property type="project" value="UniProtKB-SubCell"/>
</dbReference>
<evidence type="ECO:0000256" key="1">
    <source>
        <dbReference type="ARBA" id="ARBA00004651"/>
    </source>
</evidence>
<comment type="subcellular location">
    <subcellularLocation>
        <location evidence="1">Cell membrane</location>
        <topology evidence="1">Multi-pass membrane protein</topology>
    </subcellularLocation>
</comment>
<dbReference type="SUPFAM" id="SSF103473">
    <property type="entry name" value="MFS general substrate transporter"/>
    <property type="match status" value="1"/>
</dbReference>
<evidence type="ECO:0000256" key="3">
    <source>
        <dbReference type="ARBA" id="ARBA00022989"/>
    </source>
</evidence>
<feature type="transmembrane region" description="Helical" evidence="5">
    <location>
        <begin position="156"/>
        <end position="175"/>
    </location>
</feature>
<dbReference type="AlphaFoldDB" id="A0A7W7SMG2"/>
<feature type="transmembrane region" description="Helical" evidence="5">
    <location>
        <begin position="187"/>
        <end position="209"/>
    </location>
</feature>
<evidence type="ECO:0000313" key="8">
    <source>
        <dbReference type="Proteomes" id="UP000578819"/>
    </source>
</evidence>
<feature type="transmembrane region" description="Helical" evidence="5">
    <location>
        <begin position="320"/>
        <end position="339"/>
    </location>
</feature>
<keyword evidence="3 5" id="KW-1133">Transmembrane helix</keyword>
<dbReference type="Proteomes" id="UP000578819">
    <property type="component" value="Unassembled WGS sequence"/>
</dbReference>
<comment type="caution">
    <text evidence="7">The sequence shown here is derived from an EMBL/GenBank/DDBJ whole genome shotgun (WGS) entry which is preliminary data.</text>
</comment>
<dbReference type="Gene3D" id="1.20.1250.20">
    <property type="entry name" value="MFS general substrate transporter like domains"/>
    <property type="match status" value="2"/>
</dbReference>
<keyword evidence="8" id="KW-1185">Reference proteome</keyword>
<dbReference type="InterPro" id="IPR011701">
    <property type="entry name" value="MFS"/>
</dbReference>
<sequence length="438" mass="43904">MATAATVPPPGSATDNQDPAIARVQRRTLRLLFGTQIIGGIGTTIGVSVGALLAARLVGTAVSGLAQSAAVVGGALLAIPVTRIMSAAGRRPGLVVAYLTGALGGVLVVFAAVTGWIPLLFLGMLLFGGGSAANLQARYSAVDLAEPARRGRQLSLIVWATTIGAVAAPNFAASADRFTTDLGLPALSGPFAFSAVAFVLAGAVLFVFLRPDPLLTARRLADGRTPAMVTPAGKRSGSLRAALRVVVNRPAARLGIAAVAVGHLVMVGVMSMTPVRLGESHGDADVLHVVGIVLSVHIAGMYALSPVVGWLTDRYGRRPVILGGVGLLLAACAVAGTAGHDTTRLTLGLALLGLGWSGTMVTGSTLLSESVPVDVRPAAQGLSDLIMGLAGATAGAVSGFVVEFAGYPVLNLLAALAVVPLVALALRPAPSGATTEGA</sequence>
<feature type="domain" description="Major facilitator superfamily (MFS) profile" evidence="6">
    <location>
        <begin position="28"/>
        <end position="432"/>
    </location>
</feature>
<evidence type="ECO:0000256" key="2">
    <source>
        <dbReference type="ARBA" id="ARBA00022692"/>
    </source>
</evidence>
<feature type="transmembrane region" description="Helical" evidence="5">
    <location>
        <begin position="31"/>
        <end position="55"/>
    </location>
</feature>
<proteinExistence type="predicted"/>
<protein>
    <submittedName>
        <fullName evidence="7">MFS family permease</fullName>
    </submittedName>
</protein>
<evidence type="ECO:0000256" key="4">
    <source>
        <dbReference type="ARBA" id="ARBA00023136"/>
    </source>
</evidence>